<dbReference type="Gene3D" id="1.25.40.10">
    <property type="entry name" value="Tetratricopeptide repeat domain"/>
    <property type="match status" value="2"/>
</dbReference>
<keyword evidence="4" id="KW-0472">Membrane</keyword>
<dbReference type="EMBL" id="JACDZE010000001">
    <property type="protein sequence ID" value="MBA5628927.1"/>
    <property type="molecule type" value="Genomic_DNA"/>
</dbReference>
<reference evidence="6 7" key="1">
    <citation type="submission" date="2020-07" db="EMBL/GenBank/DDBJ databases">
        <title>Moheibacter lacus sp. nov., a member of the family Flavobacteriaceae isolated from freshwater lake sediment.</title>
        <authorList>
            <person name="Liu Y."/>
        </authorList>
    </citation>
    <scope>NUCLEOTIDE SEQUENCE [LARGE SCALE GENOMIC DNA]</scope>
    <source>
        <strain evidence="6 7">BDHS18</strain>
    </source>
</reference>
<dbReference type="Proteomes" id="UP000552241">
    <property type="component" value="Unassembled WGS sequence"/>
</dbReference>
<keyword evidence="4" id="KW-0812">Transmembrane</keyword>
<dbReference type="SUPFAM" id="SSF48452">
    <property type="entry name" value="TPR-like"/>
    <property type="match status" value="2"/>
</dbReference>
<dbReference type="PANTHER" id="PTHR43280">
    <property type="entry name" value="ARAC-FAMILY TRANSCRIPTIONAL REGULATOR"/>
    <property type="match status" value="1"/>
</dbReference>
<keyword evidence="1" id="KW-0805">Transcription regulation</keyword>
<dbReference type="RefSeq" id="WP_182042502.1">
    <property type="nucleotide sequence ID" value="NZ_JACDZE010000001.1"/>
</dbReference>
<comment type="caution">
    <text evidence="6">The sequence shown here is derived from an EMBL/GenBank/DDBJ whole genome shotgun (WGS) entry which is preliminary data.</text>
</comment>
<protein>
    <submittedName>
        <fullName evidence="6">Helix-turn-helix domain-containing protein</fullName>
    </submittedName>
</protein>
<dbReference type="InterPro" id="IPR018060">
    <property type="entry name" value="HTH_AraC"/>
</dbReference>
<accession>A0A838ZNR8</accession>
<dbReference type="PANTHER" id="PTHR43280:SF2">
    <property type="entry name" value="HTH-TYPE TRANSCRIPTIONAL REGULATOR EXSA"/>
    <property type="match status" value="1"/>
</dbReference>
<keyword evidence="3" id="KW-0804">Transcription</keyword>
<dbReference type="GO" id="GO:0043565">
    <property type="term" value="F:sequence-specific DNA binding"/>
    <property type="evidence" value="ECO:0007669"/>
    <property type="project" value="InterPro"/>
</dbReference>
<sequence length="519" mass="60738">MLFAQNSYDDLYQKIEEYEGYPRQTIYLNLYLEKAKAEGDLEEMVNGYRNFTYYRSEKTALAYGDSMVWVSLLSQDDPLKANAHLSKGILFYKYKRYSDALACYLIADSYLQGSSDEYLVYKTRYNIAQIKNFLGFHSEAIGLYQSCIQYFKYHNDRGYINSLHGLALCYSRMGEFNKSNEIIIIGIAEAKRLSIQSMDAYFKQLSGINHSYMYDLHSAIQLLESSLVEIEKKNDFANASSGHFYLGKNYWTLNQKEKAQQHFQEVDQIFSEQGYMHPDLRETYQFLGMIHAEKEDLDKMENILVQIGKVDNYLQENFQYLSSKLHVEFDQTASQKENQALKKSLKQNQVLVFFLVLVFIVLWVFLVLYIRPKKDYVGGIFRRNSSPTASDEKNAVSLPTLTLLNLKDQLEKFEKSEKYLKKDWNQAQLAAEFNSNVVYMKSAIQTFRNKGFSDYINDLRIDHLIRLAERDSKLKYYDNKSLAQEVGFSTTDRFTKAFKSRMGTSPSEYFRKLREKSED</sequence>
<organism evidence="6 7">
    <name type="scientific">Moheibacter lacus</name>
    <dbReference type="NCBI Taxonomy" id="2745851"/>
    <lineage>
        <taxon>Bacteria</taxon>
        <taxon>Pseudomonadati</taxon>
        <taxon>Bacteroidota</taxon>
        <taxon>Flavobacteriia</taxon>
        <taxon>Flavobacteriales</taxon>
        <taxon>Weeksellaceae</taxon>
        <taxon>Moheibacter</taxon>
    </lineage>
</organism>
<proteinExistence type="predicted"/>
<dbReference type="PROSITE" id="PS01124">
    <property type="entry name" value="HTH_ARAC_FAMILY_2"/>
    <property type="match status" value="1"/>
</dbReference>
<dbReference type="GO" id="GO:0003700">
    <property type="term" value="F:DNA-binding transcription factor activity"/>
    <property type="evidence" value="ECO:0007669"/>
    <property type="project" value="InterPro"/>
</dbReference>
<evidence type="ECO:0000256" key="2">
    <source>
        <dbReference type="ARBA" id="ARBA00023125"/>
    </source>
</evidence>
<evidence type="ECO:0000256" key="4">
    <source>
        <dbReference type="SAM" id="Phobius"/>
    </source>
</evidence>
<keyword evidence="7" id="KW-1185">Reference proteome</keyword>
<evidence type="ECO:0000259" key="5">
    <source>
        <dbReference type="PROSITE" id="PS01124"/>
    </source>
</evidence>
<evidence type="ECO:0000256" key="1">
    <source>
        <dbReference type="ARBA" id="ARBA00023015"/>
    </source>
</evidence>
<evidence type="ECO:0000313" key="6">
    <source>
        <dbReference type="EMBL" id="MBA5628927.1"/>
    </source>
</evidence>
<dbReference type="SMART" id="SM00342">
    <property type="entry name" value="HTH_ARAC"/>
    <property type="match status" value="1"/>
</dbReference>
<evidence type="ECO:0000256" key="3">
    <source>
        <dbReference type="ARBA" id="ARBA00023163"/>
    </source>
</evidence>
<feature type="transmembrane region" description="Helical" evidence="4">
    <location>
        <begin position="350"/>
        <end position="370"/>
    </location>
</feature>
<dbReference type="InterPro" id="IPR011990">
    <property type="entry name" value="TPR-like_helical_dom_sf"/>
</dbReference>
<keyword evidence="4" id="KW-1133">Transmembrane helix</keyword>
<dbReference type="Gene3D" id="1.10.10.60">
    <property type="entry name" value="Homeodomain-like"/>
    <property type="match status" value="1"/>
</dbReference>
<evidence type="ECO:0000313" key="7">
    <source>
        <dbReference type="Proteomes" id="UP000552241"/>
    </source>
</evidence>
<keyword evidence="2" id="KW-0238">DNA-binding</keyword>
<dbReference type="Pfam" id="PF12833">
    <property type="entry name" value="HTH_18"/>
    <property type="match status" value="1"/>
</dbReference>
<name>A0A838ZNR8_9FLAO</name>
<dbReference type="InterPro" id="IPR009057">
    <property type="entry name" value="Homeodomain-like_sf"/>
</dbReference>
<dbReference type="SUPFAM" id="SSF46689">
    <property type="entry name" value="Homeodomain-like"/>
    <property type="match status" value="1"/>
</dbReference>
<feature type="domain" description="HTH araC/xylS-type" evidence="5">
    <location>
        <begin position="417"/>
        <end position="512"/>
    </location>
</feature>
<gene>
    <name evidence="6" type="ORF">HU137_03975</name>
</gene>
<dbReference type="AlphaFoldDB" id="A0A838ZNR8"/>